<evidence type="ECO:0000313" key="3">
    <source>
        <dbReference type="EMBL" id="MCZ3371299.1"/>
    </source>
</evidence>
<evidence type="ECO:0000313" key="2">
    <source>
        <dbReference type="EMBL" id="MCZ3365834.1"/>
    </source>
</evidence>
<name>A0A9E4ZYT4_9EURY</name>
<keyword evidence="4" id="KW-1185">Reference proteome</keyword>
<dbReference type="Gene3D" id="2.60.120.10">
    <property type="entry name" value="Jelly Rolls"/>
    <property type="match status" value="1"/>
</dbReference>
<dbReference type="RefSeq" id="WP_048081677.1">
    <property type="nucleotide sequence ID" value="NZ_JAPVER010000020.1"/>
</dbReference>
<dbReference type="PANTHER" id="PTHR36114">
    <property type="entry name" value="16.7 KDA PROTEIN IN WHIE LOCUS"/>
    <property type="match status" value="1"/>
</dbReference>
<dbReference type="InterPro" id="IPR013096">
    <property type="entry name" value="Cupin_2"/>
</dbReference>
<dbReference type="Proteomes" id="UP001068021">
    <property type="component" value="Unassembled WGS sequence"/>
</dbReference>
<evidence type="ECO:0000313" key="4">
    <source>
        <dbReference type="Proteomes" id="UP001068021"/>
    </source>
</evidence>
<dbReference type="SUPFAM" id="SSF51182">
    <property type="entry name" value="RmlC-like cupins"/>
    <property type="match status" value="1"/>
</dbReference>
<feature type="domain" description="Cupin type-2" evidence="1">
    <location>
        <begin position="42"/>
        <end position="109"/>
    </location>
</feature>
<dbReference type="InterPro" id="IPR014710">
    <property type="entry name" value="RmlC-like_jellyroll"/>
</dbReference>
<dbReference type="AlphaFoldDB" id="A0A9E4ZYT4"/>
<gene>
    <name evidence="3" type="ORF">O3H35_01465</name>
    <name evidence="2" type="ORF">O3H54_08045</name>
</gene>
<dbReference type="InterPro" id="IPR011051">
    <property type="entry name" value="RmlC_Cupin_sf"/>
</dbReference>
<evidence type="ECO:0000259" key="1">
    <source>
        <dbReference type="Pfam" id="PF07883"/>
    </source>
</evidence>
<organism evidence="3">
    <name type="scientific">Methanobacterium veterum</name>
    <dbReference type="NCBI Taxonomy" id="408577"/>
    <lineage>
        <taxon>Archaea</taxon>
        <taxon>Methanobacteriati</taxon>
        <taxon>Methanobacteriota</taxon>
        <taxon>Methanomada group</taxon>
        <taxon>Methanobacteria</taxon>
        <taxon>Methanobacteriales</taxon>
        <taxon>Methanobacteriaceae</taxon>
        <taxon>Methanobacterium</taxon>
    </lineage>
</organism>
<sequence>MLIRDIKNCDYFKALDNTILCELLHPQNENEDLNIGYSIAHAILKAGESSLPHRLKTSIEIYYILEGKGIMHIDDESEEVQPGQVIYIPANSKQYIENTDHNELKFLAMVYPMWQEEDEELIK</sequence>
<proteinExistence type="predicted"/>
<dbReference type="Pfam" id="PF07883">
    <property type="entry name" value="Cupin_2"/>
    <property type="match status" value="1"/>
</dbReference>
<reference evidence="3" key="1">
    <citation type="submission" date="2022-12" db="EMBL/GenBank/DDBJ databases">
        <title>Reclassification of two methanogenic archaea species isolated from the Kolyma lowland permafrost.</title>
        <authorList>
            <person name="Trubitsyn V.E."/>
            <person name="Rivkina E.M."/>
            <person name="Shcherbakova V.A."/>
        </authorList>
    </citation>
    <scope>NUCLEOTIDE SEQUENCE</scope>
    <source>
        <strain evidence="2">M2</strain>
        <strain evidence="3">MK4</strain>
    </source>
</reference>
<dbReference type="PANTHER" id="PTHR36114:SF1">
    <property type="entry name" value="16.7 KDA PROTEIN IN WHIE LOCUS"/>
    <property type="match status" value="1"/>
</dbReference>
<dbReference type="InterPro" id="IPR052044">
    <property type="entry name" value="PKS_Associated_Protein"/>
</dbReference>
<dbReference type="EMBL" id="JAPVES010000024">
    <property type="protein sequence ID" value="MCZ3371299.1"/>
    <property type="molecule type" value="Genomic_DNA"/>
</dbReference>
<dbReference type="CDD" id="cd02214">
    <property type="entry name" value="cupin_MJ1618"/>
    <property type="match status" value="1"/>
</dbReference>
<comment type="caution">
    <text evidence="3">The sequence shown here is derived from an EMBL/GenBank/DDBJ whole genome shotgun (WGS) entry which is preliminary data.</text>
</comment>
<dbReference type="EMBL" id="JAPVER010000020">
    <property type="protein sequence ID" value="MCZ3365834.1"/>
    <property type="molecule type" value="Genomic_DNA"/>
</dbReference>
<accession>A0A9E4ZYT4</accession>
<dbReference type="Proteomes" id="UP001074446">
    <property type="component" value="Unassembled WGS sequence"/>
</dbReference>
<protein>
    <submittedName>
        <fullName evidence="3">Cupin domain-containing protein</fullName>
    </submittedName>
</protein>